<comment type="similarity">
    <text evidence="2">Belongs to the ATP12 family.</text>
</comment>
<sequence length="291" mass="32662">MTAIRLLSLASVRPTPSLCASRHVLRRTQATVASGEPTATATNRAQATLKRFWKTVGIETQVNEHGGEHLAVMLDKRALKTPSGNPLLVPREKALTATLVAAEWDNQETQLKQHSLPMTSLVSRAIDAFQNSSNETRLEVHEQLLRYLETDTVCFHAEDPPSLVKQQEMYWEPLLAWARDTYDVKINVTTGFSLKPHPKTTLSTFREVLKDMNEWEIAAMERATYTSKSFLIALALVKKHISVDYAAQLAHVEVNSQIKTWGEVEDTHDVDYHDVRRQLGSAACILANHQA</sequence>
<evidence type="ECO:0000313" key="7">
    <source>
        <dbReference type="Proteomes" id="UP000053257"/>
    </source>
</evidence>
<dbReference type="SUPFAM" id="SSF160909">
    <property type="entry name" value="ATP12-like"/>
    <property type="match status" value="1"/>
</dbReference>
<evidence type="ECO:0000256" key="3">
    <source>
        <dbReference type="ARBA" id="ARBA00022946"/>
    </source>
</evidence>
<evidence type="ECO:0000256" key="1">
    <source>
        <dbReference type="ARBA" id="ARBA00004173"/>
    </source>
</evidence>
<keyword evidence="3" id="KW-0809">Transit peptide</keyword>
<dbReference type="AlphaFoldDB" id="A0A0C3NS00"/>
<dbReference type="Gene3D" id="3.30.2180.10">
    <property type="entry name" value="ATP12-like"/>
    <property type="match status" value="1"/>
</dbReference>
<keyword evidence="4" id="KW-0496">Mitochondrion</keyword>
<evidence type="ECO:0000256" key="2">
    <source>
        <dbReference type="ARBA" id="ARBA00008231"/>
    </source>
</evidence>
<dbReference type="InterPro" id="IPR011419">
    <property type="entry name" value="ATP12_ATP_synth-F1-assembly"/>
</dbReference>
<dbReference type="InterPro" id="IPR042272">
    <property type="entry name" value="ATP12_ATP_synth-F1-assembly_N"/>
</dbReference>
<dbReference type="GO" id="GO:0033615">
    <property type="term" value="P:mitochondrial proton-transporting ATP synthase complex assembly"/>
    <property type="evidence" value="ECO:0007669"/>
    <property type="project" value="TreeGrafter"/>
</dbReference>
<dbReference type="OrthoDB" id="5673at2759"/>
<evidence type="ECO:0000256" key="4">
    <source>
        <dbReference type="ARBA" id="ARBA00023128"/>
    </source>
</evidence>
<reference evidence="6 7" key="1">
    <citation type="journal article" date="2014" name="PLoS Genet.">
        <title>Analysis of the Phlebiopsis gigantea genome, transcriptome and secretome provides insight into its pioneer colonization strategies of wood.</title>
        <authorList>
            <person name="Hori C."/>
            <person name="Ishida T."/>
            <person name="Igarashi K."/>
            <person name="Samejima M."/>
            <person name="Suzuki H."/>
            <person name="Master E."/>
            <person name="Ferreira P."/>
            <person name="Ruiz-Duenas F.J."/>
            <person name="Held B."/>
            <person name="Canessa P."/>
            <person name="Larrondo L.F."/>
            <person name="Schmoll M."/>
            <person name="Druzhinina I.S."/>
            <person name="Kubicek C.P."/>
            <person name="Gaskell J.A."/>
            <person name="Kersten P."/>
            <person name="St John F."/>
            <person name="Glasner J."/>
            <person name="Sabat G."/>
            <person name="Splinter BonDurant S."/>
            <person name="Syed K."/>
            <person name="Yadav J."/>
            <person name="Mgbeahuruike A.C."/>
            <person name="Kovalchuk A."/>
            <person name="Asiegbu F.O."/>
            <person name="Lackner G."/>
            <person name="Hoffmeister D."/>
            <person name="Rencoret J."/>
            <person name="Gutierrez A."/>
            <person name="Sun H."/>
            <person name="Lindquist E."/>
            <person name="Barry K."/>
            <person name="Riley R."/>
            <person name="Grigoriev I.V."/>
            <person name="Henrissat B."/>
            <person name="Kues U."/>
            <person name="Berka R.M."/>
            <person name="Martinez A.T."/>
            <person name="Covert S.F."/>
            <person name="Blanchette R.A."/>
            <person name="Cullen D."/>
        </authorList>
    </citation>
    <scope>NUCLEOTIDE SEQUENCE [LARGE SCALE GENOMIC DNA]</scope>
    <source>
        <strain evidence="6 7">11061_1 CR5-6</strain>
    </source>
</reference>
<protein>
    <recommendedName>
        <fullName evidence="8">ATP12-domain-containing protein</fullName>
    </recommendedName>
</protein>
<dbReference type="EMBL" id="KN840487">
    <property type="protein sequence ID" value="KIP07974.1"/>
    <property type="molecule type" value="Genomic_DNA"/>
</dbReference>
<dbReference type="HOGENOM" id="CLU_047893_1_0_1"/>
<organism evidence="6 7">
    <name type="scientific">Phlebiopsis gigantea (strain 11061_1 CR5-6)</name>
    <name type="common">White-rot fungus</name>
    <name type="synonym">Peniophora gigantea</name>
    <dbReference type="NCBI Taxonomy" id="745531"/>
    <lineage>
        <taxon>Eukaryota</taxon>
        <taxon>Fungi</taxon>
        <taxon>Dikarya</taxon>
        <taxon>Basidiomycota</taxon>
        <taxon>Agaricomycotina</taxon>
        <taxon>Agaricomycetes</taxon>
        <taxon>Polyporales</taxon>
        <taxon>Phanerochaetaceae</taxon>
        <taxon>Phlebiopsis</taxon>
    </lineage>
</organism>
<dbReference type="PANTHER" id="PTHR21013">
    <property type="entry name" value="ATP SYNTHASE MITOCHONDRIAL F1 COMPLEX ASSEMBLY FACTOR 2/ATP12 PROTEIN, MITOCHONDRIAL PRECURSOR"/>
    <property type="match status" value="1"/>
</dbReference>
<evidence type="ECO:0000256" key="5">
    <source>
        <dbReference type="ARBA" id="ARBA00023186"/>
    </source>
</evidence>
<dbReference type="InterPro" id="IPR023335">
    <property type="entry name" value="ATP12_ortho_dom_sf"/>
</dbReference>
<proteinExistence type="inferred from homology"/>
<dbReference type="PANTHER" id="PTHR21013:SF10">
    <property type="entry name" value="ATP SYNTHASE MITOCHONDRIAL F1 COMPLEX ASSEMBLY FACTOR 2"/>
    <property type="match status" value="1"/>
</dbReference>
<dbReference type="GO" id="GO:0005739">
    <property type="term" value="C:mitochondrion"/>
    <property type="evidence" value="ECO:0007669"/>
    <property type="project" value="UniProtKB-SubCell"/>
</dbReference>
<dbReference type="Proteomes" id="UP000053257">
    <property type="component" value="Unassembled WGS sequence"/>
</dbReference>
<accession>A0A0C3NS00</accession>
<evidence type="ECO:0008006" key="8">
    <source>
        <dbReference type="Google" id="ProtNLM"/>
    </source>
</evidence>
<name>A0A0C3NS00_PHLG1</name>
<dbReference type="STRING" id="745531.A0A0C3NS00"/>
<keyword evidence="5" id="KW-0143">Chaperone</keyword>
<evidence type="ECO:0000313" key="6">
    <source>
        <dbReference type="EMBL" id="KIP07974.1"/>
    </source>
</evidence>
<gene>
    <name evidence="6" type="ORF">PHLGIDRAFT_29802</name>
</gene>
<dbReference type="Pfam" id="PF07542">
    <property type="entry name" value="ATP12"/>
    <property type="match status" value="1"/>
</dbReference>
<dbReference type="Gene3D" id="1.10.3580.10">
    <property type="entry name" value="ATP12 ATPase"/>
    <property type="match status" value="1"/>
</dbReference>
<keyword evidence="7" id="KW-1185">Reference proteome</keyword>
<comment type="subcellular location">
    <subcellularLocation>
        <location evidence="1">Mitochondrion</location>
    </subcellularLocation>
</comment>